<gene>
    <name evidence="1" type="ORF">ENR64_07915</name>
</gene>
<proteinExistence type="predicted"/>
<sequence length="73" mass="8328">MTWITLKTVSFRWEAEMLQQLLEAHQIPTRLVDLGVAPYFGMASPTALQVRLEDQQIALDLLSPIGREEEEDS</sequence>
<reference evidence="1" key="1">
    <citation type="journal article" date="2020" name="mSystems">
        <title>Genome- and Community-Level Interaction Insights into Carbon Utilization and Element Cycling Functions of Hydrothermarchaeota in Hydrothermal Sediment.</title>
        <authorList>
            <person name="Zhou Z."/>
            <person name="Liu Y."/>
            <person name="Xu W."/>
            <person name="Pan J."/>
            <person name="Luo Z.H."/>
            <person name="Li M."/>
        </authorList>
    </citation>
    <scope>NUCLEOTIDE SEQUENCE [LARGE SCALE GENOMIC DNA]</scope>
    <source>
        <strain evidence="1">SpSt-418</strain>
    </source>
</reference>
<dbReference type="EMBL" id="DSRU01000103">
    <property type="protein sequence ID" value="HFM97682.1"/>
    <property type="molecule type" value="Genomic_DNA"/>
</dbReference>
<organism evidence="1">
    <name type="scientific">Oscillatoriales cyanobacterium SpSt-418</name>
    <dbReference type="NCBI Taxonomy" id="2282169"/>
    <lineage>
        <taxon>Bacteria</taxon>
        <taxon>Bacillati</taxon>
        <taxon>Cyanobacteriota</taxon>
        <taxon>Cyanophyceae</taxon>
        <taxon>Oscillatoriophycideae</taxon>
        <taxon>Oscillatoriales</taxon>
    </lineage>
</organism>
<evidence type="ECO:0000313" key="1">
    <source>
        <dbReference type="EMBL" id="HFM97682.1"/>
    </source>
</evidence>
<evidence type="ECO:0008006" key="2">
    <source>
        <dbReference type="Google" id="ProtNLM"/>
    </source>
</evidence>
<name>A0A7C3KF17_9CYAN</name>
<protein>
    <recommendedName>
        <fullName evidence="2">DUF2007 domain-containing protein</fullName>
    </recommendedName>
</protein>
<accession>A0A7C3KF17</accession>
<comment type="caution">
    <text evidence="1">The sequence shown here is derived from an EMBL/GenBank/DDBJ whole genome shotgun (WGS) entry which is preliminary data.</text>
</comment>
<dbReference type="AlphaFoldDB" id="A0A7C3KF17"/>